<dbReference type="PROSITE" id="PS51257">
    <property type="entry name" value="PROKAR_LIPOPROTEIN"/>
    <property type="match status" value="1"/>
</dbReference>
<feature type="domain" description="ABC transporter substrate-binding protein PnrA-like" evidence="7">
    <location>
        <begin position="38"/>
        <end position="322"/>
    </location>
</feature>
<proteinExistence type="predicted"/>
<keyword evidence="3 6" id="KW-0732">Signal</keyword>
<evidence type="ECO:0000256" key="2">
    <source>
        <dbReference type="ARBA" id="ARBA00022475"/>
    </source>
</evidence>
<name>A0A1C6K8B4_9FIRM</name>
<evidence type="ECO:0000256" key="5">
    <source>
        <dbReference type="ARBA" id="ARBA00023288"/>
    </source>
</evidence>
<dbReference type="AlphaFoldDB" id="A0A1C6K8B4"/>
<dbReference type="InterPro" id="IPR003760">
    <property type="entry name" value="PnrA-like"/>
</dbReference>
<dbReference type="Pfam" id="PF02608">
    <property type="entry name" value="Bmp"/>
    <property type="match status" value="1"/>
</dbReference>
<keyword evidence="2" id="KW-1003">Cell membrane</keyword>
<gene>
    <name evidence="8" type="primary">tmpC_7</name>
    <name evidence="8" type="ORF">SAMEA3545359_02729</name>
</gene>
<evidence type="ECO:0000313" key="8">
    <source>
        <dbReference type="EMBL" id="SCJ90503.1"/>
    </source>
</evidence>
<dbReference type="PANTHER" id="PTHR34296">
    <property type="entry name" value="TRANSCRIPTIONAL ACTIVATOR PROTEIN MED"/>
    <property type="match status" value="1"/>
</dbReference>
<dbReference type="GO" id="GO:0005886">
    <property type="term" value="C:plasma membrane"/>
    <property type="evidence" value="ECO:0007669"/>
    <property type="project" value="UniProtKB-SubCell"/>
</dbReference>
<comment type="subcellular location">
    <subcellularLocation>
        <location evidence="1">Cell membrane</location>
    </subcellularLocation>
</comment>
<dbReference type="Gene3D" id="3.40.50.2300">
    <property type="match status" value="2"/>
</dbReference>
<dbReference type="PANTHER" id="PTHR34296:SF2">
    <property type="entry name" value="ABC TRANSPORTER GUANOSINE-BINDING PROTEIN NUPN"/>
    <property type="match status" value="1"/>
</dbReference>
<reference evidence="8" key="1">
    <citation type="submission" date="2015-09" db="EMBL/GenBank/DDBJ databases">
        <authorList>
            <consortium name="Pathogen Informatics"/>
        </authorList>
    </citation>
    <scope>NUCLEOTIDE SEQUENCE</scope>
    <source>
        <strain evidence="8">2789STDY5834896</strain>
    </source>
</reference>
<evidence type="ECO:0000259" key="7">
    <source>
        <dbReference type="Pfam" id="PF02608"/>
    </source>
</evidence>
<feature type="signal peptide" evidence="6">
    <location>
        <begin position="1"/>
        <end position="20"/>
    </location>
</feature>
<keyword evidence="4" id="KW-0472">Membrane</keyword>
<feature type="chain" id="PRO_5039625083" evidence="6">
    <location>
        <begin position="21"/>
        <end position="358"/>
    </location>
</feature>
<accession>A0A1C6K8B4</accession>
<evidence type="ECO:0000256" key="3">
    <source>
        <dbReference type="ARBA" id="ARBA00022729"/>
    </source>
</evidence>
<keyword evidence="8" id="KW-0675">Receptor</keyword>
<dbReference type="EMBL" id="FMHG01000004">
    <property type="protein sequence ID" value="SCJ90503.1"/>
    <property type="molecule type" value="Genomic_DNA"/>
</dbReference>
<evidence type="ECO:0000256" key="6">
    <source>
        <dbReference type="SAM" id="SignalP"/>
    </source>
</evidence>
<keyword evidence="5" id="KW-0449">Lipoprotein</keyword>
<organism evidence="8">
    <name type="scientific">uncultured Anaerotruncus sp</name>
    <dbReference type="NCBI Taxonomy" id="905011"/>
    <lineage>
        <taxon>Bacteria</taxon>
        <taxon>Bacillati</taxon>
        <taxon>Bacillota</taxon>
        <taxon>Clostridia</taxon>
        <taxon>Eubacteriales</taxon>
        <taxon>Oscillospiraceae</taxon>
        <taxon>Anaerotruncus</taxon>
        <taxon>environmental samples</taxon>
    </lineage>
</organism>
<dbReference type="InterPro" id="IPR050957">
    <property type="entry name" value="BMP_lipoprotein"/>
</dbReference>
<sequence>MKRVLAAVLALAVVAGGTLTGCGEKEKTGKKDEKMSAAFICANLGDKSFNDIAWEGFKKAETELGMDIKVVEYGAEKSKMEPALVDVAEKYDIVAFEGGEFTEILEKHYEEFPDTKFVGFDIDPTYQVKMPNYFAINYMQNQGDYLAGALAAKMSQTGVIGFVGGAEVVVINDFLLGYVEGAQHADANVKVATAYIGDFVNSPKAKELTQVQMTQGADVLHQVAGAAGLGLFEACAEKTGIWAIGVDADQREYFAESNQKVADVILTSMLKRNDIAIFNILKETAVGKAQYGTLKRWGVKEGVTVIVKNDFYRQNVPQETQAYIDELEGQIAAGEITMDTAYGMQQEQFISIRESVKP</sequence>
<protein>
    <submittedName>
        <fullName evidence="8">Purine nucleoside receptor A</fullName>
    </submittedName>
</protein>
<evidence type="ECO:0000256" key="1">
    <source>
        <dbReference type="ARBA" id="ARBA00004236"/>
    </source>
</evidence>
<evidence type="ECO:0000256" key="4">
    <source>
        <dbReference type="ARBA" id="ARBA00023136"/>
    </source>
</evidence>